<dbReference type="KEGG" id="tng:GSTEN00023115G001"/>
<name>Q4S6V0_TETNG</name>
<sequence>MEALDNSQVGTVDTVCLDATVERLEQLMKGMEVLLSDVEQMRSQFGHRAT</sequence>
<evidence type="ECO:0000313" key="1">
    <source>
        <dbReference type="EMBL" id="CAG03632.1"/>
    </source>
</evidence>
<protein>
    <submittedName>
        <fullName evidence="1">(spotted green pufferfish) hypothetical protein</fullName>
    </submittedName>
</protein>
<dbReference type="AlphaFoldDB" id="Q4S6V0"/>
<organism evidence="1">
    <name type="scientific">Tetraodon nigroviridis</name>
    <name type="common">Spotted green pufferfish</name>
    <name type="synonym">Chelonodon nigroviridis</name>
    <dbReference type="NCBI Taxonomy" id="99883"/>
    <lineage>
        <taxon>Eukaryota</taxon>
        <taxon>Metazoa</taxon>
        <taxon>Chordata</taxon>
        <taxon>Craniata</taxon>
        <taxon>Vertebrata</taxon>
        <taxon>Euteleostomi</taxon>
        <taxon>Actinopterygii</taxon>
        <taxon>Neopterygii</taxon>
        <taxon>Teleostei</taxon>
        <taxon>Neoteleostei</taxon>
        <taxon>Acanthomorphata</taxon>
        <taxon>Eupercaria</taxon>
        <taxon>Tetraodontiformes</taxon>
        <taxon>Tetradontoidea</taxon>
        <taxon>Tetraodontidae</taxon>
        <taxon>Tetraodon</taxon>
    </lineage>
</organism>
<gene>
    <name evidence="1" type="ORF">GSTENG00023115001</name>
</gene>
<reference evidence="1" key="1">
    <citation type="journal article" date="2004" name="Nature">
        <title>Genome duplication in the teleost fish Tetraodon nigroviridis reveals the early vertebrate proto-karyotype.</title>
        <authorList>
            <person name="Jaillon O."/>
            <person name="Aury J.-M."/>
            <person name="Brunet F."/>
            <person name="Petit J.-L."/>
            <person name="Stange-Thomann N."/>
            <person name="Mauceli E."/>
            <person name="Bouneau L."/>
            <person name="Fischer C."/>
            <person name="Ozouf-Costaz C."/>
            <person name="Bernot A."/>
            <person name="Nicaud S."/>
            <person name="Jaffe D."/>
            <person name="Fisher S."/>
            <person name="Lutfalla G."/>
            <person name="Dossat C."/>
            <person name="Segurens B."/>
            <person name="Dasilva C."/>
            <person name="Salanoubat M."/>
            <person name="Levy M."/>
            <person name="Boudet N."/>
            <person name="Castellano S."/>
            <person name="Anthouard V."/>
            <person name="Jubin C."/>
            <person name="Castelli V."/>
            <person name="Katinka M."/>
            <person name="Vacherie B."/>
            <person name="Biemont C."/>
            <person name="Skalli Z."/>
            <person name="Cattolico L."/>
            <person name="Poulain J."/>
            <person name="De Berardinis V."/>
            <person name="Cruaud C."/>
            <person name="Duprat S."/>
            <person name="Brottier P."/>
            <person name="Coutanceau J.-P."/>
            <person name="Gouzy J."/>
            <person name="Parra G."/>
            <person name="Lardier G."/>
            <person name="Chapple C."/>
            <person name="McKernan K.J."/>
            <person name="McEwan P."/>
            <person name="Bosak S."/>
            <person name="Kellis M."/>
            <person name="Volff J.-N."/>
            <person name="Guigo R."/>
            <person name="Zody M.C."/>
            <person name="Mesirov J."/>
            <person name="Lindblad-Toh K."/>
            <person name="Birren B."/>
            <person name="Nusbaum C."/>
            <person name="Kahn D."/>
            <person name="Robinson-Rechavi M."/>
            <person name="Laudet V."/>
            <person name="Schachter V."/>
            <person name="Quetier F."/>
            <person name="Saurin W."/>
            <person name="Scarpelli C."/>
            <person name="Wincker P."/>
            <person name="Lander E.S."/>
            <person name="Weissenbach J."/>
            <person name="Roest Crollius H."/>
        </authorList>
    </citation>
    <scope>NUCLEOTIDE SEQUENCE [LARGE SCALE GENOMIC DNA]</scope>
</reference>
<dbReference type="OrthoDB" id="8808401at2759"/>
<reference evidence="1" key="2">
    <citation type="submission" date="2004-02" db="EMBL/GenBank/DDBJ databases">
        <authorList>
            <consortium name="Genoscope"/>
            <consortium name="Whitehead Institute Centre for Genome Research"/>
        </authorList>
    </citation>
    <scope>NUCLEOTIDE SEQUENCE</scope>
</reference>
<dbReference type="EMBL" id="CAAE01014723">
    <property type="protein sequence ID" value="CAG03632.1"/>
    <property type="molecule type" value="Genomic_DNA"/>
</dbReference>
<comment type="caution">
    <text evidence="1">The sequence shown here is derived from an EMBL/GenBank/DDBJ whole genome shotgun (WGS) entry which is preliminary data.</text>
</comment>
<proteinExistence type="predicted"/>
<accession>Q4S6V0</accession>